<dbReference type="Proteomes" id="UP000494206">
    <property type="component" value="Unassembled WGS sequence"/>
</dbReference>
<dbReference type="PROSITE" id="PS51462">
    <property type="entry name" value="NUDIX"/>
    <property type="match status" value="1"/>
</dbReference>
<feature type="domain" description="Nudix hydrolase" evidence="4">
    <location>
        <begin position="63"/>
        <end position="192"/>
    </location>
</feature>
<evidence type="ECO:0000256" key="3">
    <source>
        <dbReference type="SAM" id="MobiDB-lite"/>
    </source>
</evidence>
<dbReference type="InterPro" id="IPR020476">
    <property type="entry name" value="Nudix_hydrolase"/>
</dbReference>
<gene>
    <name evidence="5" type="ORF">CBOVIS_LOCUS10325</name>
</gene>
<dbReference type="PANTHER" id="PTHR22769">
    <property type="entry name" value="MUTT/NUDIX HYDROLASE"/>
    <property type="match status" value="1"/>
</dbReference>
<dbReference type="InterPro" id="IPR000086">
    <property type="entry name" value="NUDIX_hydrolase_dom"/>
</dbReference>
<evidence type="ECO:0000256" key="1">
    <source>
        <dbReference type="ARBA" id="ARBA00022801"/>
    </source>
</evidence>
<evidence type="ECO:0000256" key="2">
    <source>
        <dbReference type="RuleBase" id="RU003476"/>
    </source>
</evidence>
<keyword evidence="1 2" id="KW-0378">Hydrolase</keyword>
<feature type="compositionally biased region" description="Basic and acidic residues" evidence="3">
    <location>
        <begin position="1"/>
        <end position="19"/>
    </location>
</feature>
<keyword evidence="6" id="KW-1185">Reference proteome</keyword>
<evidence type="ECO:0000313" key="6">
    <source>
        <dbReference type="Proteomes" id="UP000494206"/>
    </source>
</evidence>
<feature type="region of interest" description="Disordered" evidence="3">
    <location>
        <begin position="1"/>
        <end position="47"/>
    </location>
</feature>
<protein>
    <recommendedName>
        <fullName evidence="4">Nudix hydrolase domain-containing protein</fullName>
    </recommendedName>
</protein>
<dbReference type="InterPro" id="IPR015797">
    <property type="entry name" value="NUDIX_hydrolase-like_dom_sf"/>
</dbReference>
<organism evidence="5 6">
    <name type="scientific">Caenorhabditis bovis</name>
    <dbReference type="NCBI Taxonomy" id="2654633"/>
    <lineage>
        <taxon>Eukaryota</taxon>
        <taxon>Metazoa</taxon>
        <taxon>Ecdysozoa</taxon>
        <taxon>Nematoda</taxon>
        <taxon>Chromadorea</taxon>
        <taxon>Rhabditida</taxon>
        <taxon>Rhabditina</taxon>
        <taxon>Rhabditomorpha</taxon>
        <taxon>Rhabditoidea</taxon>
        <taxon>Rhabditidae</taxon>
        <taxon>Peloderinae</taxon>
        <taxon>Caenorhabditis</taxon>
    </lineage>
</organism>
<reference evidence="5 6" key="1">
    <citation type="submission" date="2020-04" db="EMBL/GenBank/DDBJ databases">
        <authorList>
            <person name="Laetsch R D."/>
            <person name="Stevens L."/>
            <person name="Kumar S."/>
            <person name="Blaxter L. M."/>
        </authorList>
    </citation>
    <scope>NUCLEOTIDE SEQUENCE [LARGE SCALE GENOMIC DNA]</scope>
</reference>
<sequence length="339" mass="38395">METGKLDLADAESGDHTPETHNGVSSPMPVDNPIENGKKSSSEPRVPDMQLGKCRYVRLHDNVNYVAAGLILRGEGDSTEVLLIQEAKKSCHGKWYMPAGRVEAGETLEEAVVREILEETGYSASVVELLSMQVQGSGWFRFAFYCEITGGELKTKPDQQSLAAQWYSIKELKAHKIPLRGRDFIRLVDEAVTYRATTSSGPRIMPINVNMPGTRTEVLVHKTIKDETYLIDDEQPFPTVEFGFEYFFAMVVSKCYKHLLEEGANVVFSPSHVVRLKCHPKPMESLAHGLSVRLYCQHKQTTKAVIRSPRYHWITVENPETRRSLRMDLKQYRPSLHML</sequence>
<dbReference type="PANTHER" id="PTHR22769:SF56">
    <property type="entry name" value="8-OXO-DGDP PHOSPHATASE NUDT18"/>
    <property type="match status" value="1"/>
</dbReference>
<dbReference type="Gene3D" id="3.90.79.10">
    <property type="entry name" value="Nucleoside Triphosphate Pyrophosphohydrolase"/>
    <property type="match status" value="1"/>
</dbReference>
<feature type="compositionally biased region" description="Basic and acidic residues" evidence="3">
    <location>
        <begin position="36"/>
        <end position="46"/>
    </location>
</feature>
<evidence type="ECO:0000259" key="4">
    <source>
        <dbReference type="PROSITE" id="PS51462"/>
    </source>
</evidence>
<dbReference type="PROSITE" id="PS00893">
    <property type="entry name" value="NUDIX_BOX"/>
    <property type="match status" value="1"/>
</dbReference>
<dbReference type="GO" id="GO:0044716">
    <property type="term" value="F:8-oxo-GDP phosphatase activity"/>
    <property type="evidence" value="ECO:0007669"/>
    <property type="project" value="TreeGrafter"/>
</dbReference>
<comment type="similarity">
    <text evidence="2">Belongs to the Nudix hydrolase family.</text>
</comment>
<accession>A0A8S1FAF9</accession>
<dbReference type="GO" id="GO:0044715">
    <property type="term" value="F:8-oxo-dGDP phosphatase activity"/>
    <property type="evidence" value="ECO:0007669"/>
    <property type="project" value="TreeGrafter"/>
</dbReference>
<comment type="caution">
    <text evidence="5">The sequence shown here is derived from an EMBL/GenBank/DDBJ whole genome shotgun (WGS) entry which is preliminary data.</text>
</comment>
<dbReference type="InterPro" id="IPR020084">
    <property type="entry name" value="NUDIX_hydrolase_CS"/>
</dbReference>
<dbReference type="Pfam" id="PF00293">
    <property type="entry name" value="NUDIX"/>
    <property type="match status" value="1"/>
</dbReference>
<dbReference type="SUPFAM" id="SSF55811">
    <property type="entry name" value="Nudix"/>
    <property type="match status" value="1"/>
</dbReference>
<proteinExistence type="inferred from homology"/>
<evidence type="ECO:0000313" key="5">
    <source>
        <dbReference type="EMBL" id="CAB3408556.1"/>
    </source>
</evidence>
<dbReference type="PRINTS" id="PR00502">
    <property type="entry name" value="NUDIXFAMILY"/>
</dbReference>
<dbReference type="OrthoDB" id="10005910at2759"/>
<dbReference type="EMBL" id="CADEPM010000007">
    <property type="protein sequence ID" value="CAB3408556.1"/>
    <property type="molecule type" value="Genomic_DNA"/>
</dbReference>
<name>A0A8S1FAF9_9PELO</name>
<dbReference type="AlphaFoldDB" id="A0A8S1FAF9"/>